<protein>
    <submittedName>
        <fullName evidence="7">Uncharacterized protein</fullName>
    </submittedName>
</protein>
<organism evidence="7 8">
    <name type="scientific">Dreissena polymorpha</name>
    <name type="common">Zebra mussel</name>
    <name type="synonym">Mytilus polymorpha</name>
    <dbReference type="NCBI Taxonomy" id="45954"/>
    <lineage>
        <taxon>Eukaryota</taxon>
        <taxon>Metazoa</taxon>
        <taxon>Spiralia</taxon>
        <taxon>Lophotrochozoa</taxon>
        <taxon>Mollusca</taxon>
        <taxon>Bivalvia</taxon>
        <taxon>Autobranchia</taxon>
        <taxon>Heteroconchia</taxon>
        <taxon>Euheterodonta</taxon>
        <taxon>Imparidentia</taxon>
        <taxon>Neoheterodontei</taxon>
        <taxon>Myida</taxon>
        <taxon>Dreissenoidea</taxon>
        <taxon>Dreissenidae</taxon>
        <taxon>Dreissena</taxon>
    </lineage>
</organism>
<dbReference type="InterPro" id="IPR007593">
    <property type="entry name" value="CD225/Dispanin_fam"/>
</dbReference>
<keyword evidence="5 6" id="KW-0472">Membrane</keyword>
<evidence type="ECO:0000256" key="4">
    <source>
        <dbReference type="ARBA" id="ARBA00022989"/>
    </source>
</evidence>
<dbReference type="OrthoDB" id="6066934at2759"/>
<evidence type="ECO:0000313" key="8">
    <source>
        <dbReference type="Proteomes" id="UP000828390"/>
    </source>
</evidence>
<evidence type="ECO:0000256" key="5">
    <source>
        <dbReference type="ARBA" id="ARBA00023136"/>
    </source>
</evidence>
<dbReference type="Pfam" id="PF04505">
    <property type="entry name" value="CD225"/>
    <property type="match status" value="1"/>
</dbReference>
<dbReference type="Proteomes" id="UP000828390">
    <property type="component" value="Unassembled WGS sequence"/>
</dbReference>
<comment type="subcellular location">
    <subcellularLocation>
        <location evidence="1">Membrane</location>
    </subcellularLocation>
</comment>
<proteinExistence type="inferred from homology"/>
<evidence type="ECO:0000256" key="2">
    <source>
        <dbReference type="ARBA" id="ARBA00006843"/>
    </source>
</evidence>
<dbReference type="GO" id="GO:0016020">
    <property type="term" value="C:membrane"/>
    <property type="evidence" value="ECO:0007669"/>
    <property type="project" value="UniProtKB-SubCell"/>
</dbReference>
<reference evidence="7" key="2">
    <citation type="submission" date="2020-11" db="EMBL/GenBank/DDBJ databases">
        <authorList>
            <person name="McCartney M.A."/>
            <person name="Auch B."/>
            <person name="Kono T."/>
            <person name="Mallez S."/>
            <person name="Becker A."/>
            <person name="Gohl D.M."/>
            <person name="Silverstein K.A.T."/>
            <person name="Koren S."/>
            <person name="Bechman K.B."/>
            <person name="Herman A."/>
            <person name="Abrahante J.E."/>
            <person name="Garbe J."/>
        </authorList>
    </citation>
    <scope>NUCLEOTIDE SEQUENCE</scope>
    <source>
        <strain evidence="7">Duluth1</strain>
        <tissue evidence="7">Whole animal</tissue>
    </source>
</reference>
<evidence type="ECO:0000256" key="3">
    <source>
        <dbReference type="ARBA" id="ARBA00022692"/>
    </source>
</evidence>
<feature type="transmembrane region" description="Helical" evidence="6">
    <location>
        <begin position="49"/>
        <end position="72"/>
    </location>
</feature>
<gene>
    <name evidence="7" type="ORF">DPMN_103632</name>
</gene>
<accession>A0A9D4K0Z6</accession>
<keyword evidence="4 6" id="KW-1133">Transmembrane helix</keyword>
<keyword evidence="8" id="KW-1185">Reference proteome</keyword>
<comment type="caution">
    <text evidence="7">The sequence shown here is derived from an EMBL/GenBank/DDBJ whole genome shotgun (WGS) entry which is preliminary data.</text>
</comment>
<keyword evidence="3 6" id="KW-0812">Transmembrane</keyword>
<reference evidence="7" key="1">
    <citation type="journal article" date="2019" name="bioRxiv">
        <title>The Genome of the Zebra Mussel, Dreissena polymorpha: A Resource for Invasive Species Research.</title>
        <authorList>
            <person name="McCartney M.A."/>
            <person name="Auch B."/>
            <person name="Kono T."/>
            <person name="Mallez S."/>
            <person name="Zhang Y."/>
            <person name="Obille A."/>
            <person name="Becker A."/>
            <person name="Abrahante J.E."/>
            <person name="Garbe J."/>
            <person name="Badalamenti J.P."/>
            <person name="Herman A."/>
            <person name="Mangelson H."/>
            <person name="Liachko I."/>
            <person name="Sullivan S."/>
            <person name="Sone E.D."/>
            <person name="Koren S."/>
            <person name="Silverstein K.A.T."/>
            <person name="Beckman K.B."/>
            <person name="Gohl D.M."/>
        </authorList>
    </citation>
    <scope>NUCLEOTIDE SEQUENCE</scope>
    <source>
        <strain evidence="7">Duluth1</strain>
        <tissue evidence="7">Whole animal</tissue>
    </source>
</reference>
<dbReference type="AlphaFoldDB" id="A0A9D4K0Z6"/>
<evidence type="ECO:0000256" key="6">
    <source>
        <dbReference type="SAM" id="Phobius"/>
    </source>
</evidence>
<comment type="similarity">
    <text evidence="2">Belongs to the CD225/Dispanin family.</text>
</comment>
<name>A0A9D4K0Z6_DREPO</name>
<sequence length="128" mass="14404">MVQQPSYTPTGGDVYSLSTSKQVLVTKDPVFVRKDIINGHYIGKKPENYFVVCLILSIINPVFGPISLIFSVMSDRAYNRGDLRYAEKWAQYTMTACMFIFIFTVILYIAIGFSLSTIGMNEGYQFGA</sequence>
<dbReference type="EMBL" id="JAIWYP010000004">
    <property type="protein sequence ID" value="KAH3830389.1"/>
    <property type="molecule type" value="Genomic_DNA"/>
</dbReference>
<evidence type="ECO:0000313" key="7">
    <source>
        <dbReference type="EMBL" id="KAH3830389.1"/>
    </source>
</evidence>
<feature type="transmembrane region" description="Helical" evidence="6">
    <location>
        <begin position="92"/>
        <end position="111"/>
    </location>
</feature>
<evidence type="ECO:0000256" key="1">
    <source>
        <dbReference type="ARBA" id="ARBA00004370"/>
    </source>
</evidence>